<dbReference type="InterPro" id="IPR013785">
    <property type="entry name" value="Aldolase_TIM"/>
</dbReference>
<dbReference type="CDD" id="cd04735">
    <property type="entry name" value="OYE_like_4_FMN"/>
    <property type="match status" value="1"/>
</dbReference>
<dbReference type="InterPro" id="IPR001155">
    <property type="entry name" value="OxRdtase_FMN_N"/>
</dbReference>
<keyword evidence="2" id="KW-0560">Oxidoreductase</keyword>
<evidence type="ECO:0000313" key="4">
    <source>
        <dbReference type="EMBL" id="NEY50403.1"/>
    </source>
</evidence>
<dbReference type="Pfam" id="PF00724">
    <property type="entry name" value="Oxidored_FMN"/>
    <property type="match status" value="1"/>
</dbReference>
<keyword evidence="1" id="KW-0285">Flavoprotein</keyword>
<organism evidence="4">
    <name type="scientific">Escherichia coli</name>
    <dbReference type="NCBI Taxonomy" id="562"/>
    <lineage>
        <taxon>Bacteria</taxon>
        <taxon>Pseudomonadati</taxon>
        <taxon>Pseudomonadota</taxon>
        <taxon>Gammaproteobacteria</taxon>
        <taxon>Enterobacterales</taxon>
        <taxon>Enterobacteriaceae</taxon>
        <taxon>Escherichia</taxon>
    </lineage>
</organism>
<accession>A0A6G4C6B0</accession>
<protein>
    <submittedName>
        <fullName evidence="4">NADH-dependent flavin oxidoreductase</fullName>
    </submittedName>
</protein>
<evidence type="ECO:0000256" key="1">
    <source>
        <dbReference type="ARBA" id="ARBA00022630"/>
    </source>
</evidence>
<evidence type="ECO:0000256" key="2">
    <source>
        <dbReference type="ARBA" id="ARBA00023002"/>
    </source>
</evidence>
<sequence>MNPEYAPLFKSYTLNNGVTVKNRLTVAPMTHFASNEDGSISDEERLFLQGRAEGFGTFITAATLVSPEGKAFIGQPEAVGDKDLPSLREVAGIIKGQGAKAILQIHHGGNLSLKELLGGKDVVAPSADEKSGARALTEDEITGLIAAFGNATRLAIQAGFDGVEIHGANNYLIQQFYSAQTNLRNDQWGGSQENRMRFPLAVVDAVAAAKKNYGSDDFILGYRFSPEEPGERGLTMADTFALIDGLVEKPLQYLHVSLWDFYKKARRGADTSLTRMQLLHQRIGGKLPLMGVGNLFTANQILEASLTGWAEFIAVGKTVMMNPDLAELIISGREDEIITAIDPDKADHYRIPANLWAQNMQKMSYLPPVKDDKNWQSPDI</sequence>
<reference evidence="4" key="2">
    <citation type="submission" date="2020-02" db="EMBL/GenBank/DDBJ databases">
        <authorList>
            <person name="Alotaibi K."/>
            <person name="Khan A."/>
        </authorList>
    </citation>
    <scope>NUCLEOTIDE SEQUENCE</scope>
    <source>
        <strain evidence="4">EC204</strain>
    </source>
</reference>
<proteinExistence type="predicted"/>
<dbReference type="Gene3D" id="3.20.20.70">
    <property type="entry name" value="Aldolase class I"/>
    <property type="match status" value="1"/>
</dbReference>
<dbReference type="GO" id="GO:0010181">
    <property type="term" value="F:FMN binding"/>
    <property type="evidence" value="ECO:0007669"/>
    <property type="project" value="InterPro"/>
</dbReference>
<dbReference type="SUPFAM" id="SSF51395">
    <property type="entry name" value="FMN-linked oxidoreductases"/>
    <property type="match status" value="1"/>
</dbReference>
<dbReference type="InterPro" id="IPR051799">
    <property type="entry name" value="NADH_flavin_oxidoreductase"/>
</dbReference>
<comment type="caution">
    <text evidence="4">The sequence shown here is derived from an EMBL/GenBank/DDBJ whole genome shotgun (WGS) entry which is preliminary data.</text>
</comment>
<dbReference type="PANTHER" id="PTHR43656:SF2">
    <property type="entry name" value="BINDING OXIDOREDUCTASE, PUTATIVE (AFU_ORTHOLOGUE AFUA_2G08260)-RELATED"/>
    <property type="match status" value="1"/>
</dbReference>
<evidence type="ECO:0000259" key="3">
    <source>
        <dbReference type="Pfam" id="PF00724"/>
    </source>
</evidence>
<dbReference type="EMBL" id="JAAIWG010000069">
    <property type="protein sequence ID" value="NEY50403.1"/>
    <property type="molecule type" value="Genomic_DNA"/>
</dbReference>
<dbReference type="PANTHER" id="PTHR43656">
    <property type="entry name" value="BINDING OXIDOREDUCTASE, PUTATIVE (AFU_ORTHOLOGUE AFUA_2G08260)-RELATED"/>
    <property type="match status" value="1"/>
</dbReference>
<reference evidence="4" key="1">
    <citation type="journal article" date="2006" name="Food Microbiol.">
        <title>Occurrence of non-O157 shiga toxin-producing Escherichia coli in ready-to-eat food from supermarkets in Argentina.</title>
        <authorList>
            <person name="Balague C."/>
            <person name="Khan A.A."/>
            <person name="Fernandez L."/>
            <person name="Redolfi A.L."/>
            <person name="Aquili V."/>
            <person name="Voltattorni P."/>
            <person name="Hofer C."/>
            <person name="Ebner G."/>
            <person name="Duenas S."/>
            <person name="Cerniglia C.E."/>
        </authorList>
    </citation>
    <scope>NUCLEOTIDE SEQUENCE</scope>
    <source>
        <strain evidence="4">EC204</strain>
    </source>
</reference>
<dbReference type="GO" id="GO:0016491">
    <property type="term" value="F:oxidoreductase activity"/>
    <property type="evidence" value="ECO:0007669"/>
    <property type="project" value="UniProtKB-KW"/>
</dbReference>
<feature type="domain" description="NADH:flavin oxidoreductase/NADH oxidase N-terminal" evidence="3">
    <location>
        <begin position="8"/>
        <end position="336"/>
    </location>
</feature>
<name>A0A6G4C6B0_ECOLX</name>
<dbReference type="AlphaFoldDB" id="A0A6G4C6B0"/>
<gene>
    <name evidence="4" type="ORF">G4V04_18955</name>
</gene>
<dbReference type="RefSeq" id="WP_082226207.1">
    <property type="nucleotide sequence ID" value="NZ_JAAIWG010000069.1"/>
</dbReference>